<dbReference type="Proteomes" id="UP000194474">
    <property type="component" value="Unassembled WGS sequence"/>
</dbReference>
<evidence type="ECO:0000313" key="3">
    <source>
        <dbReference type="Proteomes" id="UP000194474"/>
    </source>
</evidence>
<keyword evidence="1" id="KW-0472">Membrane</keyword>
<reference evidence="3" key="1">
    <citation type="submission" date="2017-04" db="EMBL/GenBank/DDBJ databases">
        <authorList>
            <person name="Varghese N."/>
            <person name="Submissions S."/>
        </authorList>
    </citation>
    <scope>NUCLEOTIDE SEQUENCE [LARGE SCALE GENOMIC DNA]</scope>
</reference>
<evidence type="ECO:0008006" key="4">
    <source>
        <dbReference type="Google" id="ProtNLM"/>
    </source>
</evidence>
<feature type="transmembrane region" description="Helical" evidence="1">
    <location>
        <begin position="114"/>
        <end position="134"/>
    </location>
</feature>
<dbReference type="PANTHER" id="PTHR37810">
    <property type="entry name" value="IMMUNITY PROTEIN SDPI"/>
    <property type="match status" value="1"/>
</dbReference>
<evidence type="ECO:0000256" key="1">
    <source>
        <dbReference type="SAM" id="Phobius"/>
    </source>
</evidence>
<proteinExistence type="predicted"/>
<dbReference type="AlphaFoldDB" id="A0A1Y6EKK9"/>
<keyword evidence="1" id="KW-1133">Transmembrane helix</keyword>
<evidence type="ECO:0000313" key="2">
    <source>
        <dbReference type="EMBL" id="SMQ63155.1"/>
    </source>
</evidence>
<dbReference type="PANTHER" id="PTHR37810:SF5">
    <property type="entry name" value="IMMUNITY PROTEIN SDPI"/>
    <property type="match status" value="1"/>
</dbReference>
<feature type="transmembrane region" description="Helical" evidence="1">
    <location>
        <begin position="186"/>
        <end position="208"/>
    </location>
</feature>
<keyword evidence="3" id="KW-1185">Reference proteome</keyword>
<gene>
    <name evidence="2" type="ORF">SAMN06295905_0772</name>
</gene>
<feature type="transmembrane region" description="Helical" evidence="1">
    <location>
        <begin position="89"/>
        <end position="108"/>
    </location>
</feature>
<dbReference type="GO" id="GO:0009636">
    <property type="term" value="P:response to toxic substance"/>
    <property type="evidence" value="ECO:0007669"/>
    <property type="project" value="TreeGrafter"/>
</dbReference>
<name>A0A1Y6EKK9_9HYPH</name>
<organism evidence="2 3">
    <name type="scientific">Devosia lucknowensis</name>
    <dbReference type="NCBI Taxonomy" id="1096929"/>
    <lineage>
        <taxon>Bacteria</taxon>
        <taxon>Pseudomonadati</taxon>
        <taxon>Pseudomonadota</taxon>
        <taxon>Alphaproteobacteria</taxon>
        <taxon>Hyphomicrobiales</taxon>
        <taxon>Devosiaceae</taxon>
        <taxon>Devosia</taxon>
    </lineage>
</organism>
<protein>
    <recommendedName>
        <fullName evidence="4">SdpI/YhfL protein family protein</fullName>
    </recommendedName>
</protein>
<sequence length="213" mass="22693">MPSLVTRFHLLLFCVTIAIGGVALAHLPAGYAFPAHWQGSAVDWFWPRDVALLTPPLVQLALVVTFYLLGRALTRNHFAKVQHILDPALTLLMSVAAACQLGLLMIGIGSDFDLFRITTGALAATLIVLAVVIFEAERHSYAGLRMPWPVPSDRAWSIVHRSTGLATAAAAILLAAVAWIDPGPGVSVITLVATLLGLPAFAASMTLLTRGLR</sequence>
<dbReference type="EMBL" id="FXWK01000001">
    <property type="protein sequence ID" value="SMQ63155.1"/>
    <property type="molecule type" value="Genomic_DNA"/>
</dbReference>
<accession>A0A1Y6EKK9</accession>
<feature type="transmembrane region" description="Helical" evidence="1">
    <location>
        <begin position="50"/>
        <end position="69"/>
    </location>
</feature>
<feature type="transmembrane region" description="Helical" evidence="1">
    <location>
        <begin position="155"/>
        <end position="180"/>
    </location>
</feature>
<keyword evidence="1" id="KW-0812">Transmembrane</keyword>